<dbReference type="AlphaFoldDB" id="A0A928TVB8"/>
<feature type="region of interest" description="Disordered" evidence="1">
    <location>
        <begin position="1"/>
        <end position="43"/>
    </location>
</feature>
<comment type="caution">
    <text evidence="3">The sequence shown here is derived from an EMBL/GenBank/DDBJ whole genome shotgun (WGS) entry which is preliminary data.</text>
</comment>
<name>A0A928TVB8_UNCKA</name>
<evidence type="ECO:0000256" key="1">
    <source>
        <dbReference type="SAM" id="MobiDB-lite"/>
    </source>
</evidence>
<protein>
    <recommendedName>
        <fullName evidence="5">PilN domain-containing protein</fullName>
    </recommendedName>
</protein>
<dbReference type="Proteomes" id="UP000710385">
    <property type="component" value="Unassembled WGS sequence"/>
</dbReference>
<feature type="region of interest" description="Disordered" evidence="1">
    <location>
        <begin position="111"/>
        <end position="134"/>
    </location>
</feature>
<proteinExistence type="predicted"/>
<evidence type="ECO:0000313" key="3">
    <source>
        <dbReference type="EMBL" id="MBE7525570.1"/>
    </source>
</evidence>
<keyword evidence="2" id="KW-1133">Transmembrane helix</keyword>
<feature type="compositionally biased region" description="Low complexity" evidence="1">
    <location>
        <begin position="111"/>
        <end position="124"/>
    </location>
</feature>
<keyword evidence="2" id="KW-0472">Membrane</keyword>
<keyword evidence="2" id="KW-0812">Transmembrane</keyword>
<evidence type="ECO:0000313" key="4">
    <source>
        <dbReference type="Proteomes" id="UP000710385"/>
    </source>
</evidence>
<dbReference type="EMBL" id="JABTTY010000001">
    <property type="protein sequence ID" value="MBE7525570.1"/>
    <property type="molecule type" value="Genomic_DNA"/>
</dbReference>
<reference evidence="3" key="1">
    <citation type="submission" date="2020-05" db="EMBL/GenBank/DDBJ databases">
        <title>High-Quality Genomes of Partial-Nitritation/Anammox System by Hierarchical Clustering Based Hybrid Assembly.</title>
        <authorList>
            <person name="Liu L."/>
            <person name="Wang Y."/>
            <person name="Che Y."/>
            <person name="Chen Y."/>
            <person name="Xia Y."/>
            <person name="Luo R."/>
            <person name="Cheng S.H."/>
            <person name="Zheng C."/>
            <person name="Zhang T."/>
        </authorList>
    </citation>
    <scope>NUCLEOTIDE SEQUENCE</scope>
    <source>
        <strain evidence="3">H1_PAT1</strain>
    </source>
</reference>
<organism evidence="3 4">
    <name type="scientific">candidate division WWE3 bacterium</name>
    <dbReference type="NCBI Taxonomy" id="2053526"/>
    <lineage>
        <taxon>Bacteria</taxon>
        <taxon>Katanobacteria</taxon>
    </lineage>
</organism>
<evidence type="ECO:0000256" key="2">
    <source>
        <dbReference type="SAM" id="Phobius"/>
    </source>
</evidence>
<gene>
    <name evidence="3" type="ORF">HS096_04270</name>
</gene>
<sequence length="360" mass="39719">MTDISLLPENMRGREQEERASRPKPEETVSEGLKMHVPSEEPAEDIEIIEVDESELASVLADEPFMTRLTYQISLGIDKVKETLFAKKAAAPPPKLPPQFFTPPKAGLVTKPGAPKEAAGAPAKPSRPGVRITPSATAPKRVRVIRRVRKPVRVSLISARELAVLTVNIPKRKWTLLVVGVMFAAILGGGFFFLRDRVRVSESRLAEIRKDIDQTRAASREKLAIWSQYEDLQQRLTMLGDVLNNHIVISRVFDFLEMRTLPDVSYRSATFSQDGRLILDVIAGSYDAAARQLVAFESSQMVQSVDATQFTAQESGEDGSMQVTFQLLVGLNPAGLRGPLLARDRDRSMTLTTSGITTAP</sequence>
<evidence type="ECO:0008006" key="5">
    <source>
        <dbReference type="Google" id="ProtNLM"/>
    </source>
</evidence>
<feature type="compositionally biased region" description="Basic and acidic residues" evidence="1">
    <location>
        <begin position="11"/>
        <end position="39"/>
    </location>
</feature>
<feature type="transmembrane region" description="Helical" evidence="2">
    <location>
        <begin position="174"/>
        <end position="194"/>
    </location>
</feature>
<accession>A0A928TVB8</accession>